<keyword evidence="4 5" id="KW-0408">Iron</keyword>
<keyword evidence="2 5" id="KW-0479">Metal-binding</keyword>
<feature type="binding site" evidence="5">
    <location>
        <position position="315"/>
    </location>
    <ligand>
        <name>Fe cation</name>
        <dbReference type="ChEBI" id="CHEBI:24875"/>
        <note>catalytic</note>
    </ligand>
</feature>
<evidence type="ECO:0000256" key="2">
    <source>
        <dbReference type="ARBA" id="ARBA00022723"/>
    </source>
</evidence>
<evidence type="ECO:0000256" key="5">
    <source>
        <dbReference type="PIRSR" id="PIRSR604294-1"/>
    </source>
</evidence>
<organism evidence="7 8">
    <name type="scientific">Verticillium nonalfalfae</name>
    <dbReference type="NCBI Taxonomy" id="1051616"/>
    <lineage>
        <taxon>Eukaryota</taxon>
        <taxon>Fungi</taxon>
        <taxon>Dikarya</taxon>
        <taxon>Ascomycota</taxon>
        <taxon>Pezizomycotina</taxon>
        <taxon>Sordariomycetes</taxon>
        <taxon>Hypocreomycetidae</taxon>
        <taxon>Glomerellales</taxon>
        <taxon>Plectosphaerellaceae</taxon>
        <taxon>Verticillium</taxon>
    </lineage>
</organism>
<feature type="compositionally biased region" description="Basic and acidic residues" evidence="6">
    <location>
        <begin position="1"/>
        <end position="10"/>
    </location>
</feature>
<proteinExistence type="inferred from homology"/>
<evidence type="ECO:0000256" key="6">
    <source>
        <dbReference type="SAM" id="MobiDB-lite"/>
    </source>
</evidence>
<evidence type="ECO:0000313" key="8">
    <source>
        <dbReference type="Proteomes" id="UP000267145"/>
    </source>
</evidence>
<keyword evidence="3" id="KW-0560">Oxidoreductase</keyword>
<evidence type="ECO:0000256" key="3">
    <source>
        <dbReference type="ARBA" id="ARBA00023002"/>
    </source>
</evidence>
<dbReference type="GeneID" id="39610455"/>
<evidence type="ECO:0000313" key="7">
    <source>
        <dbReference type="EMBL" id="RNJ60697.1"/>
    </source>
</evidence>
<dbReference type="GO" id="GO:0016121">
    <property type="term" value="P:carotene catabolic process"/>
    <property type="evidence" value="ECO:0007669"/>
    <property type="project" value="TreeGrafter"/>
</dbReference>
<feature type="region of interest" description="Disordered" evidence="6">
    <location>
        <begin position="1"/>
        <end position="71"/>
    </location>
</feature>
<comment type="caution">
    <text evidence="7">The sequence shown here is derived from an EMBL/GenBank/DDBJ whole genome shotgun (WGS) entry which is preliminary data.</text>
</comment>
<dbReference type="PANTHER" id="PTHR10543">
    <property type="entry name" value="BETA-CAROTENE DIOXYGENASE"/>
    <property type="match status" value="1"/>
</dbReference>
<feature type="binding site" evidence="5">
    <location>
        <position position="434"/>
    </location>
    <ligand>
        <name>Fe cation</name>
        <dbReference type="ChEBI" id="CHEBI:24875"/>
        <note>catalytic</note>
    </ligand>
</feature>
<dbReference type="EMBL" id="RBVV01000005">
    <property type="protein sequence ID" value="RNJ60697.1"/>
    <property type="molecule type" value="Genomic_DNA"/>
</dbReference>
<comment type="cofactor">
    <cofactor evidence="5">
        <name>Fe(2+)</name>
        <dbReference type="ChEBI" id="CHEBI:29033"/>
    </cofactor>
    <text evidence="5">Binds 1 Fe(2+) ion per subunit.</text>
</comment>
<keyword evidence="8" id="KW-1185">Reference proteome</keyword>
<dbReference type="InterPro" id="IPR004294">
    <property type="entry name" value="Carotenoid_Oase"/>
</dbReference>
<dbReference type="AlphaFoldDB" id="A0A3M9YJG9"/>
<evidence type="ECO:0000256" key="4">
    <source>
        <dbReference type="ARBA" id="ARBA00023004"/>
    </source>
</evidence>
<dbReference type="GO" id="GO:0046872">
    <property type="term" value="F:metal ion binding"/>
    <property type="evidence" value="ECO:0007669"/>
    <property type="project" value="UniProtKB-KW"/>
</dbReference>
<gene>
    <name evidence="7" type="ORF">D7B24_006766</name>
</gene>
<dbReference type="PANTHER" id="PTHR10543:SF24">
    <property type="entry name" value="CAROTENOID ISOMEROOXYGENASE"/>
    <property type="match status" value="1"/>
</dbReference>
<comment type="similarity">
    <text evidence="1">Belongs to the carotenoid oxygenase family.</text>
</comment>
<dbReference type="GO" id="GO:0010436">
    <property type="term" value="F:carotenoid dioxygenase activity"/>
    <property type="evidence" value="ECO:0007669"/>
    <property type="project" value="TreeGrafter"/>
</dbReference>
<sequence length="649" mass="71719">MAHVLYEERNTCSQRGTDLEGSVGGTADDDVAELQRPFFGLEYPNRQRKKEEEEEEAQASSRQLQQTRSERTYSAAVMGSAITLTSANEEAGRQLVGEHFARGLFREWPNDAGFDGLTETRGPVDLVVRGRIPAWAAGSLYRTGPGACKVEDTKSGTLNISHWFDGLAHTHRFDIVEDESVAGGIRVQYSSRRQSEALEKDIRDSGSYRSLSFGQRSDPCMGMFGKLMSVFRRIKIERSTALDNVGVTVNADVPGLRSLAQGHKDSGHATLPGNVFIGTDAAVFAEMDPKTMERLGVISHQKLHTQLRGPEAPAHGQRDPETGDYISFNADFGRKGVYRVFLSSAETGKTTILASFNGTPAYIHSFFLTRNFAIICVPSSHLKLGGAKVLWEGSIVEALQPFDNSLECHWYVIDRRLGKGLVGEFASPAGFFFHSTNSFEDDEGNIICELVAYPSTTLIHRLYYDVLLNRDGKGEQFLYDSKRLIETFPGLVRYKLLRSDLVPPGSKVKSPLPSPSKEWEIPAPHVGELPTINPAYACRRHRFVYSLIDRGYSTLYDGIAKTDTQTREVLVWSGPTGHTPGEAIFVPRPSTVDKPSREDDGVLLSVVLDGYNRTSYLVCLDARTMEEVGQADCNFAVGFGFHGQHITGV</sequence>
<protein>
    <recommendedName>
        <fullName evidence="9">Carotenoid cleavage dioxygenase 1</fullName>
    </recommendedName>
</protein>
<feature type="binding site" evidence="5">
    <location>
        <position position="642"/>
    </location>
    <ligand>
        <name>Fe cation</name>
        <dbReference type="ChEBI" id="CHEBI:24875"/>
        <note>catalytic</note>
    </ligand>
</feature>
<feature type="binding site" evidence="5">
    <location>
        <position position="364"/>
    </location>
    <ligand>
        <name>Fe cation</name>
        <dbReference type="ChEBI" id="CHEBI:24875"/>
        <note>catalytic</note>
    </ligand>
</feature>
<dbReference type="Proteomes" id="UP000267145">
    <property type="component" value="Unassembled WGS sequence"/>
</dbReference>
<evidence type="ECO:0000256" key="1">
    <source>
        <dbReference type="ARBA" id="ARBA00006787"/>
    </source>
</evidence>
<reference evidence="7 8" key="1">
    <citation type="submission" date="2018-10" db="EMBL/GenBank/DDBJ databases">
        <title>Genome sequence of Verticillium nonalfalfae VnAa140.</title>
        <authorList>
            <person name="Stajich J.E."/>
            <person name="Kasson M.T."/>
        </authorList>
    </citation>
    <scope>NUCLEOTIDE SEQUENCE [LARGE SCALE GENOMIC DNA]</scope>
    <source>
        <strain evidence="7 8">VnAa140</strain>
    </source>
</reference>
<dbReference type="STRING" id="1051616.A0A3M9YJG9"/>
<accession>A0A3M9YJG9</accession>
<name>A0A3M9YJG9_9PEZI</name>
<dbReference type="Pfam" id="PF03055">
    <property type="entry name" value="RPE65"/>
    <property type="match status" value="1"/>
</dbReference>
<evidence type="ECO:0008006" key="9">
    <source>
        <dbReference type="Google" id="ProtNLM"/>
    </source>
</evidence>
<dbReference type="RefSeq" id="XP_028498855.1">
    <property type="nucleotide sequence ID" value="XM_028640889.1"/>
</dbReference>